<name>A0A147K1J0_HADYE</name>
<dbReference type="AlphaFoldDB" id="A0A147K1J0"/>
<accession>A0A147K1J0</accession>
<dbReference type="PANTHER" id="PTHR12649:SF11">
    <property type="entry name" value="PEPTIDYL-TRNA HYDROLASE 2, MITOCHONDRIAL"/>
    <property type="match status" value="1"/>
</dbReference>
<evidence type="ECO:0000256" key="2">
    <source>
        <dbReference type="ARBA" id="ARBA00004496"/>
    </source>
</evidence>
<dbReference type="EC" id="3.1.1.29" evidence="3 9"/>
<evidence type="ECO:0000256" key="5">
    <source>
        <dbReference type="ARBA" id="ARBA00022801"/>
    </source>
</evidence>
<comment type="function">
    <text evidence="1 9">The natural substrate for this enzyme may be peptidyl-tRNAs which drop off the ribosome during protein synthesis.</text>
</comment>
<dbReference type="STRING" id="1776334.APZ16_01730"/>
<evidence type="ECO:0000313" key="11">
    <source>
        <dbReference type="Proteomes" id="UP000074294"/>
    </source>
</evidence>
<dbReference type="EMBL" id="LQMQ01000002">
    <property type="protein sequence ID" value="KUO42618.1"/>
    <property type="molecule type" value="Genomic_DNA"/>
</dbReference>
<dbReference type="Pfam" id="PF01981">
    <property type="entry name" value="PTH2"/>
    <property type="match status" value="1"/>
</dbReference>
<gene>
    <name evidence="9" type="primary">pth</name>
    <name evidence="10" type="ORF">APZ16_01730</name>
</gene>
<dbReference type="Gene3D" id="3.40.1490.10">
    <property type="entry name" value="Bit1"/>
    <property type="match status" value="1"/>
</dbReference>
<keyword evidence="4 9" id="KW-0963">Cytoplasm</keyword>
<proteinExistence type="inferred from homology"/>
<evidence type="ECO:0000256" key="9">
    <source>
        <dbReference type="HAMAP-Rule" id="MF_00628"/>
    </source>
</evidence>
<dbReference type="CDD" id="cd02430">
    <property type="entry name" value="PTH2"/>
    <property type="match status" value="1"/>
</dbReference>
<dbReference type="InterPro" id="IPR002833">
    <property type="entry name" value="PTH2"/>
</dbReference>
<evidence type="ECO:0000256" key="8">
    <source>
        <dbReference type="ARBA" id="ARBA00050038"/>
    </source>
</evidence>
<evidence type="ECO:0000256" key="1">
    <source>
        <dbReference type="ARBA" id="ARBA00003043"/>
    </source>
</evidence>
<comment type="catalytic activity">
    <reaction evidence="7 9">
        <text>an N-acyl-L-alpha-aminoacyl-tRNA + H2O = an N-acyl-L-amino acid + a tRNA + H(+)</text>
        <dbReference type="Rhea" id="RHEA:54448"/>
        <dbReference type="Rhea" id="RHEA-COMP:10123"/>
        <dbReference type="Rhea" id="RHEA-COMP:13883"/>
        <dbReference type="ChEBI" id="CHEBI:15377"/>
        <dbReference type="ChEBI" id="CHEBI:15378"/>
        <dbReference type="ChEBI" id="CHEBI:59874"/>
        <dbReference type="ChEBI" id="CHEBI:78442"/>
        <dbReference type="ChEBI" id="CHEBI:138191"/>
        <dbReference type="EC" id="3.1.1.29"/>
    </reaction>
</comment>
<dbReference type="InterPro" id="IPR023476">
    <property type="entry name" value="Pep_tRNA_hydro_II_dom_sf"/>
</dbReference>
<dbReference type="FunFam" id="3.40.1490.10:FF:000001">
    <property type="entry name" value="Peptidyl-tRNA hydrolase 2"/>
    <property type="match status" value="1"/>
</dbReference>
<dbReference type="Proteomes" id="UP000074294">
    <property type="component" value="Unassembled WGS sequence"/>
</dbReference>
<sequence>MFKYKQVIVVRADLKMSPGKIAAQVAHGSVGAAEMARKKHRRWFSLWFSEGQKKVVVKVNSERELLDLKKKADSLGLPNMLIQDAGLTELPPGTVTALGIGPAPNEILDQVTGGLPLL</sequence>
<dbReference type="GO" id="GO:0006412">
    <property type="term" value="P:translation"/>
    <property type="evidence" value="ECO:0007669"/>
    <property type="project" value="UniProtKB-UniRule"/>
</dbReference>
<protein>
    <recommendedName>
        <fullName evidence="8 9">Peptidyl-tRNA hydrolase</fullName>
        <shortName evidence="9">PTH</shortName>
        <ecNumber evidence="3 9">3.1.1.29</ecNumber>
    </recommendedName>
</protein>
<evidence type="ECO:0000256" key="6">
    <source>
        <dbReference type="ARBA" id="ARBA00038050"/>
    </source>
</evidence>
<evidence type="ECO:0000256" key="3">
    <source>
        <dbReference type="ARBA" id="ARBA00013260"/>
    </source>
</evidence>
<dbReference type="GO" id="GO:0005829">
    <property type="term" value="C:cytosol"/>
    <property type="evidence" value="ECO:0007669"/>
    <property type="project" value="TreeGrafter"/>
</dbReference>
<comment type="caution">
    <text evidence="10">The sequence shown here is derived from an EMBL/GenBank/DDBJ whole genome shotgun (WGS) entry which is preliminary data.</text>
</comment>
<dbReference type="GO" id="GO:0004045">
    <property type="term" value="F:peptidyl-tRNA hydrolase activity"/>
    <property type="evidence" value="ECO:0007669"/>
    <property type="project" value="UniProtKB-UniRule"/>
</dbReference>
<evidence type="ECO:0000313" key="10">
    <source>
        <dbReference type="EMBL" id="KUO42618.1"/>
    </source>
</evidence>
<dbReference type="InterPro" id="IPR034759">
    <property type="entry name" value="Pept_tRNA_hydro_arch"/>
</dbReference>
<keyword evidence="5 9" id="KW-0378">Hydrolase</keyword>
<dbReference type="PANTHER" id="PTHR12649">
    <property type="entry name" value="PEPTIDYL-TRNA HYDROLASE 2"/>
    <property type="match status" value="1"/>
</dbReference>
<reference evidence="10 11" key="1">
    <citation type="journal article" date="2016" name="Nat. Microbiol.">
        <title>Genomic inference of the metabolism of cosmopolitan subsurface Archaea, Hadesarchaea.</title>
        <authorList>
            <person name="Baker B.J."/>
            <person name="Saw J.H."/>
            <person name="Lind A.E."/>
            <person name="Lazar C.S."/>
            <person name="Hinrichs K.-U."/>
            <person name="Teske A.P."/>
            <person name="Ettema T.J."/>
        </authorList>
    </citation>
    <scope>NUCLEOTIDE SEQUENCE [LARGE SCALE GENOMIC DNA]</scope>
</reference>
<comment type="subcellular location">
    <subcellularLocation>
        <location evidence="2 9">Cytoplasm</location>
    </subcellularLocation>
</comment>
<organism evidence="10 11">
    <name type="scientific">Hadarchaeum yellowstonense</name>
    <dbReference type="NCBI Taxonomy" id="1776334"/>
    <lineage>
        <taxon>Archaea</taxon>
        <taxon>Methanobacteriati</taxon>
        <taxon>Candidatus Hadarchaeota</taxon>
        <taxon>Candidatus Hadarchaeia</taxon>
        <taxon>Candidatus Hadarchaeales</taxon>
        <taxon>Candidatus Hadarchaeaceae</taxon>
        <taxon>Candidatus Hadarchaeum</taxon>
    </lineage>
</organism>
<dbReference type="SUPFAM" id="SSF102462">
    <property type="entry name" value="Peptidyl-tRNA hydrolase II"/>
    <property type="match status" value="1"/>
</dbReference>
<comment type="similarity">
    <text evidence="6 9">Belongs to the PTH2 family.</text>
</comment>
<dbReference type="HAMAP" id="MF_00628">
    <property type="entry name" value="Pept_tRNA_hydro_arch"/>
    <property type="match status" value="1"/>
</dbReference>
<evidence type="ECO:0000256" key="7">
    <source>
        <dbReference type="ARBA" id="ARBA00048707"/>
    </source>
</evidence>
<dbReference type="NCBIfam" id="NF003314">
    <property type="entry name" value="PRK04322.1"/>
    <property type="match status" value="1"/>
</dbReference>
<dbReference type="NCBIfam" id="TIGR00283">
    <property type="entry name" value="arch_pth2"/>
    <property type="match status" value="1"/>
</dbReference>
<evidence type="ECO:0000256" key="4">
    <source>
        <dbReference type="ARBA" id="ARBA00022490"/>
    </source>
</evidence>